<comment type="pathway">
    <text evidence="4">Cofactor biosynthesis; coenzyme A biosynthesis; CoA from (R)-pantothenate: step 5/5.</text>
</comment>
<evidence type="ECO:0000256" key="6">
    <source>
        <dbReference type="SAM" id="Coils"/>
    </source>
</evidence>
<dbReference type="NCBIfam" id="TIGR00152">
    <property type="entry name" value="dephospho-CoA kinase"/>
    <property type="match status" value="1"/>
</dbReference>
<evidence type="ECO:0000256" key="4">
    <source>
        <dbReference type="HAMAP-Rule" id="MF_00376"/>
    </source>
</evidence>
<dbReference type="HAMAP" id="MF_00376">
    <property type="entry name" value="Dephospho_CoA_kinase"/>
    <property type="match status" value="1"/>
</dbReference>
<gene>
    <name evidence="4" type="primary">coaE</name>
    <name evidence="7" type="ORF">DK182_08510</name>
</gene>
<evidence type="ECO:0000256" key="1">
    <source>
        <dbReference type="ARBA" id="ARBA00022741"/>
    </source>
</evidence>
<dbReference type="Gene3D" id="3.40.50.300">
    <property type="entry name" value="P-loop containing nucleotide triphosphate hydrolases"/>
    <property type="match status" value="1"/>
</dbReference>
<comment type="similarity">
    <text evidence="4">Belongs to the CoaE family.</text>
</comment>
<feature type="coiled-coil region" evidence="6">
    <location>
        <begin position="175"/>
        <end position="202"/>
    </location>
</feature>
<dbReference type="PANTHER" id="PTHR10695">
    <property type="entry name" value="DEPHOSPHO-COA KINASE-RELATED"/>
    <property type="match status" value="1"/>
</dbReference>
<reference evidence="7 8" key="1">
    <citation type="submission" date="2018-05" db="EMBL/GenBank/DDBJ databases">
        <title>Complete genome sequences of Streptococcus sobrinus.</title>
        <authorList>
            <person name="Sales M."/>
            <person name="Jensen P.A."/>
        </authorList>
    </citation>
    <scope>NUCLEOTIDE SEQUENCE [LARGE SCALE GENOMIC DNA]</scope>
    <source>
        <strain evidence="7 8">SL1</strain>
    </source>
</reference>
<keyword evidence="1 4" id="KW-0547">Nucleotide-binding</keyword>
<accession>A0ABN5LMX4</accession>
<evidence type="ECO:0000313" key="7">
    <source>
        <dbReference type="EMBL" id="AWN21382.1"/>
    </source>
</evidence>
<evidence type="ECO:0000256" key="5">
    <source>
        <dbReference type="NCBIfam" id="TIGR00152"/>
    </source>
</evidence>
<keyword evidence="4" id="KW-0963">Cytoplasm</keyword>
<keyword evidence="2 4" id="KW-0418">Kinase</keyword>
<dbReference type="Proteomes" id="UP000245369">
    <property type="component" value="Chromosome"/>
</dbReference>
<keyword evidence="4" id="KW-0808">Transferase</keyword>
<dbReference type="EC" id="2.7.1.24" evidence="4 5"/>
<proteinExistence type="inferred from homology"/>
<comment type="function">
    <text evidence="4">Catalyzes the phosphorylation of the 3'-hydroxyl group of dephosphocoenzyme A to form coenzyme A.</text>
</comment>
<keyword evidence="8" id="KW-1185">Reference proteome</keyword>
<evidence type="ECO:0000313" key="8">
    <source>
        <dbReference type="Proteomes" id="UP000245369"/>
    </source>
</evidence>
<dbReference type="InterPro" id="IPR027417">
    <property type="entry name" value="P-loop_NTPase"/>
</dbReference>
<dbReference type="Pfam" id="PF01121">
    <property type="entry name" value="CoaE"/>
    <property type="match status" value="1"/>
</dbReference>
<dbReference type="PROSITE" id="PS51219">
    <property type="entry name" value="DPCK"/>
    <property type="match status" value="1"/>
</dbReference>
<keyword evidence="4" id="KW-0173">Coenzyme A biosynthesis</keyword>
<evidence type="ECO:0000256" key="3">
    <source>
        <dbReference type="ARBA" id="ARBA00022840"/>
    </source>
</evidence>
<organism evidence="7 8">
    <name type="scientific">Streptococcus sobrinus</name>
    <dbReference type="NCBI Taxonomy" id="1310"/>
    <lineage>
        <taxon>Bacteria</taxon>
        <taxon>Bacillati</taxon>
        <taxon>Bacillota</taxon>
        <taxon>Bacilli</taxon>
        <taxon>Lactobacillales</taxon>
        <taxon>Streptococcaceae</taxon>
        <taxon>Streptococcus</taxon>
    </lineage>
</organism>
<sequence>MSEEMSKIIGLTGGIASGKSTVTAYLRQKGYQVVDADQLVHSLQAKGDLLYQALILAFGTGILGPDQELDRPKFAQLIFNDPAARKKSADLQDRIIRQELIKERDRLAQEEDIFFMDLPLLFELDYEDWFDEIWLVVLDEDQQLQRLMARNSYSLEEAQKRVASQMPLSKKIRLADQLIDNNGSLEDTYRQLDQQLQRLAAEP</sequence>
<dbReference type="EMBL" id="CP029490">
    <property type="protein sequence ID" value="AWN21382.1"/>
    <property type="molecule type" value="Genomic_DNA"/>
</dbReference>
<comment type="catalytic activity">
    <reaction evidence="4">
        <text>3'-dephospho-CoA + ATP = ADP + CoA + H(+)</text>
        <dbReference type="Rhea" id="RHEA:18245"/>
        <dbReference type="ChEBI" id="CHEBI:15378"/>
        <dbReference type="ChEBI" id="CHEBI:30616"/>
        <dbReference type="ChEBI" id="CHEBI:57287"/>
        <dbReference type="ChEBI" id="CHEBI:57328"/>
        <dbReference type="ChEBI" id="CHEBI:456216"/>
        <dbReference type="EC" id="2.7.1.24"/>
    </reaction>
</comment>
<feature type="binding site" evidence="4">
    <location>
        <begin position="16"/>
        <end position="21"/>
    </location>
    <ligand>
        <name>ATP</name>
        <dbReference type="ChEBI" id="CHEBI:30616"/>
    </ligand>
</feature>
<comment type="subcellular location">
    <subcellularLocation>
        <location evidence="4">Cytoplasm</location>
    </subcellularLocation>
</comment>
<dbReference type="SUPFAM" id="SSF52540">
    <property type="entry name" value="P-loop containing nucleoside triphosphate hydrolases"/>
    <property type="match status" value="1"/>
</dbReference>
<keyword evidence="3 4" id="KW-0067">ATP-binding</keyword>
<evidence type="ECO:0000256" key="2">
    <source>
        <dbReference type="ARBA" id="ARBA00022777"/>
    </source>
</evidence>
<dbReference type="GO" id="GO:0016301">
    <property type="term" value="F:kinase activity"/>
    <property type="evidence" value="ECO:0007669"/>
    <property type="project" value="UniProtKB-KW"/>
</dbReference>
<dbReference type="PANTHER" id="PTHR10695:SF46">
    <property type="entry name" value="BIFUNCTIONAL COENZYME A SYNTHASE-RELATED"/>
    <property type="match status" value="1"/>
</dbReference>
<keyword evidence="6" id="KW-0175">Coiled coil</keyword>
<protein>
    <recommendedName>
        <fullName evidence="4 5">Dephospho-CoA kinase</fullName>
        <ecNumber evidence="4 5">2.7.1.24</ecNumber>
    </recommendedName>
    <alternativeName>
        <fullName evidence="4">Dephosphocoenzyme A kinase</fullName>
    </alternativeName>
</protein>
<dbReference type="InterPro" id="IPR001977">
    <property type="entry name" value="Depp_CoAkinase"/>
</dbReference>
<name>A0ABN5LMX4_9STRE</name>
<dbReference type="CDD" id="cd02022">
    <property type="entry name" value="DPCK"/>
    <property type="match status" value="1"/>
</dbReference>